<comment type="similarity">
    <text evidence="1 7 8">Belongs to the cullin family.</text>
</comment>
<dbReference type="InterPro" id="IPR001373">
    <property type="entry name" value="Cullin_N"/>
</dbReference>
<evidence type="ECO:0000256" key="5">
    <source>
        <dbReference type="ARBA" id="ARBA00022843"/>
    </source>
</evidence>
<reference evidence="11" key="1">
    <citation type="submission" date="2021-06" db="EMBL/GenBank/DDBJ databases">
        <title>Candida auris outbreak in lebanese hospital.</title>
        <authorList>
            <person name="Finianos M."/>
        </authorList>
    </citation>
    <scope>NUCLEOTIDE SEQUENCE</scope>
    <source>
        <strain evidence="11">CA7LBN</strain>
    </source>
</reference>
<protein>
    <recommendedName>
        <fullName evidence="10">Cullin family profile domain-containing protein</fullName>
    </recommendedName>
</protein>
<dbReference type="SUPFAM" id="SSF46785">
    <property type="entry name" value="Winged helix' DNA-binding domain"/>
    <property type="match status" value="1"/>
</dbReference>
<dbReference type="InterPro" id="IPR045093">
    <property type="entry name" value="Cullin"/>
</dbReference>
<dbReference type="Pfam" id="PF10557">
    <property type="entry name" value="Cullin_Nedd8"/>
    <property type="match status" value="1"/>
</dbReference>
<dbReference type="Proteomes" id="UP000825438">
    <property type="component" value="Chromosome I"/>
</dbReference>
<dbReference type="PROSITE" id="PS50069">
    <property type="entry name" value="CULLIN_2"/>
    <property type="match status" value="1"/>
</dbReference>
<dbReference type="InterPro" id="IPR016158">
    <property type="entry name" value="Cullin_homology"/>
</dbReference>
<dbReference type="GO" id="GO:0031625">
    <property type="term" value="F:ubiquitin protein ligase binding"/>
    <property type="evidence" value="ECO:0007669"/>
    <property type="project" value="InterPro"/>
</dbReference>
<feature type="domain" description="Cullin family profile" evidence="10">
    <location>
        <begin position="753"/>
        <end position="982"/>
    </location>
</feature>
<name>A0A8F2VZ15_CANAR</name>
<dbReference type="InterPro" id="IPR001680">
    <property type="entry name" value="WD40_rpt"/>
</dbReference>
<feature type="repeat" description="WD" evidence="6">
    <location>
        <begin position="1179"/>
        <end position="1219"/>
    </location>
</feature>
<dbReference type="SUPFAM" id="SSF74788">
    <property type="entry name" value="Cullin repeat-like"/>
    <property type="match status" value="1"/>
</dbReference>
<evidence type="ECO:0000256" key="6">
    <source>
        <dbReference type="PROSITE-ProRule" id="PRU00221"/>
    </source>
</evidence>
<evidence type="ECO:0000256" key="4">
    <source>
        <dbReference type="ARBA" id="ARBA00022737"/>
    </source>
</evidence>
<dbReference type="InterPro" id="IPR036390">
    <property type="entry name" value="WH_DNA-bd_sf"/>
</dbReference>
<dbReference type="SMART" id="SM00884">
    <property type="entry name" value="Cullin_Nedd8"/>
    <property type="match status" value="1"/>
</dbReference>
<dbReference type="GO" id="GO:0031146">
    <property type="term" value="P:SCF-dependent proteasomal ubiquitin-dependent protein catabolic process"/>
    <property type="evidence" value="ECO:0007669"/>
    <property type="project" value="UniProtKB-ARBA"/>
</dbReference>
<dbReference type="InterPro" id="IPR036388">
    <property type="entry name" value="WH-like_DNA-bd_sf"/>
</dbReference>
<dbReference type="PROSITE" id="PS50082">
    <property type="entry name" value="WD_REPEATS_2"/>
    <property type="match status" value="2"/>
</dbReference>
<dbReference type="Gene3D" id="1.10.10.10">
    <property type="entry name" value="Winged helix-like DNA-binding domain superfamily/Winged helix DNA-binding domain"/>
    <property type="match status" value="1"/>
</dbReference>
<dbReference type="Gene3D" id="3.30.230.130">
    <property type="entry name" value="Cullin, Chain C, Domain 2"/>
    <property type="match status" value="1"/>
</dbReference>
<dbReference type="Gene3D" id="1.20.1310.10">
    <property type="entry name" value="Cullin Repeats"/>
    <property type="match status" value="4"/>
</dbReference>
<keyword evidence="3 6" id="KW-0853">WD repeat</keyword>
<dbReference type="SUPFAM" id="SSF75632">
    <property type="entry name" value="Cullin homology domain"/>
    <property type="match status" value="1"/>
</dbReference>
<dbReference type="Gene3D" id="2.130.10.10">
    <property type="entry name" value="YVTN repeat-like/Quinoprotein amine dehydrogenase"/>
    <property type="match status" value="1"/>
</dbReference>
<keyword evidence="5" id="KW-0832">Ubl conjugation</keyword>
<feature type="repeat" description="WD" evidence="6">
    <location>
        <begin position="1132"/>
        <end position="1173"/>
    </location>
</feature>
<dbReference type="Pfam" id="PF00400">
    <property type="entry name" value="WD40"/>
    <property type="match status" value="2"/>
</dbReference>
<dbReference type="EMBL" id="CP076749">
    <property type="protein sequence ID" value="QWW22593.1"/>
    <property type="molecule type" value="Genomic_DNA"/>
</dbReference>
<feature type="transmembrane region" description="Helical" evidence="9">
    <location>
        <begin position="249"/>
        <end position="270"/>
    </location>
</feature>
<evidence type="ECO:0000256" key="2">
    <source>
        <dbReference type="ARBA" id="ARBA00022499"/>
    </source>
</evidence>
<keyword evidence="2" id="KW-1017">Isopeptide bond</keyword>
<evidence type="ECO:0000256" key="1">
    <source>
        <dbReference type="ARBA" id="ARBA00006019"/>
    </source>
</evidence>
<keyword evidence="4" id="KW-0677">Repeat</keyword>
<dbReference type="Pfam" id="PF00888">
    <property type="entry name" value="Cullin"/>
    <property type="match status" value="1"/>
</dbReference>
<dbReference type="FunFam" id="1.20.1310.10:FF:000001">
    <property type="entry name" value="Cullin 3"/>
    <property type="match status" value="1"/>
</dbReference>
<dbReference type="SMART" id="SM00182">
    <property type="entry name" value="CULLIN"/>
    <property type="match status" value="1"/>
</dbReference>
<dbReference type="FunFam" id="1.20.1310.10:FF:000029">
    <property type="entry name" value="Cullin homolog 1"/>
    <property type="match status" value="1"/>
</dbReference>
<dbReference type="InterPro" id="IPR015943">
    <property type="entry name" value="WD40/YVTN_repeat-like_dom_sf"/>
</dbReference>
<dbReference type="InterPro" id="IPR059120">
    <property type="entry name" value="Cullin-like_AB"/>
</dbReference>
<dbReference type="SUPFAM" id="SSF50978">
    <property type="entry name" value="WD40 repeat-like"/>
    <property type="match status" value="1"/>
</dbReference>
<dbReference type="Pfam" id="PF26557">
    <property type="entry name" value="Cullin_AB"/>
    <property type="match status" value="1"/>
</dbReference>
<dbReference type="InterPro" id="IPR036322">
    <property type="entry name" value="WD40_repeat_dom_sf"/>
</dbReference>
<gene>
    <name evidence="11" type="ORF">CA7LBN_001339</name>
</gene>
<dbReference type="InterPro" id="IPR016159">
    <property type="entry name" value="Cullin_repeat-like_dom_sf"/>
</dbReference>
<proteinExistence type="inferred from homology"/>
<dbReference type="PROSITE" id="PS00678">
    <property type="entry name" value="WD_REPEATS_1"/>
    <property type="match status" value="1"/>
</dbReference>
<keyword evidence="9" id="KW-1133">Transmembrane helix</keyword>
<feature type="transmembrane region" description="Helical" evidence="9">
    <location>
        <begin position="290"/>
        <end position="308"/>
    </location>
</feature>
<dbReference type="InterPro" id="IPR019775">
    <property type="entry name" value="WD40_repeat_CS"/>
</dbReference>
<dbReference type="GO" id="GO:0019005">
    <property type="term" value="C:SCF ubiquitin ligase complex"/>
    <property type="evidence" value="ECO:0007669"/>
    <property type="project" value="UniProtKB-ARBA"/>
</dbReference>
<keyword evidence="9" id="KW-0812">Transmembrane</keyword>
<evidence type="ECO:0000256" key="3">
    <source>
        <dbReference type="ARBA" id="ARBA00022574"/>
    </source>
</evidence>
<accession>A0A8F2VZ15</accession>
<dbReference type="PROSITE" id="PS50294">
    <property type="entry name" value="WD_REPEATS_REGION"/>
    <property type="match status" value="2"/>
</dbReference>
<dbReference type="PANTHER" id="PTHR11932">
    <property type="entry name" value="CULLIN"/>
    <property type="match status" value="1"/>
</dbReference>
<dbReference type="FunFam" id="1.10.10.10:FF:000014">
    <property type="entry name" value="Cullin 1"/>
    <property type="match status" value="1"/>
</dbReference>
<dbReference type="GO" id="GO:0005829">
    <property type="term" value="C:cytosol"/>
    <property type="evidence" value="ECO:0007669"/>
    <property type="project" value="UniProtKB-ARBA"/>
</dbReference>
<keyword evidence="9" id="KW-0472">Membrane</keyword>
<dbReference type="SMART" id="SM00320">
    <property type="entry name" value="WD40"/>
    <property type="match status" value="6"/>
</dbReference>
<organism evidence="11">
    <name type="scientific">Candidozyma auris</name>
    <name type="common">Yeast</name>
    <name type="synonym">Candida auris</name>
    <dbReference type="NCBI Taxonomy" id="498019"/>
    <lineage>
        <taxon>Eukaryota</taxon>
        <taxon>Fungi</taxon>
        <taxon>Dikarya</taxon>
        <taxon>Ascomycota</taxon>
        <taxon>Saccharomycotina</taxon>
        <taxon>Pichiomycetes</taxon>
        <taxon>Metschnikowiaceae</taxon>
        <taxon>Candidozyma</taxon>
    </lineage>
</organism>
<dbReference type="InterPro" id="IPR036317">
    <property type="entry name" value="Cullin_homology_sf"/>
</dbReference>
<dbReference type="InterPro" id="IPR019559">
    <property type="entry name" value="Cullin_neddylation_domain"/>
</dbReference>
<evidence type="ECO:0000313" key="11">
    <source>
        <dbReference type="EMBL" id="QWW22593.1"/>
    </source>
</evidence>
<sequence>MSSERHSNAKADVNGNFYPPDPVSGTPLSFYSQTPALVPTYVLDRLAQVHHREQNNTNVNNGQADISHSIRAQHQTRWDDEEQFQSFANDPFVRSVGGNWSNFIKAVKMPEVYPPDKMDEASTLTDRQDFYEPWGGDERLRLALLGASSNDSVTDVEKSPGFWSKIFHKKPQSSEDRVRHRSQAGYWMSDEKRAVLLPTLKRIFINNPLVPLLLRILILIFCLAALALACTIYVNSRKTYDNFEVGQQAGTIMAIVVNCFAAVYVVYIAYDEYSGKPMGLRNPSGKMKLIMLDLFFIIFSSANLSLAFNSLSDKEWVCHDSNSEALKNMGIFYPPTLPIAGDLNATWNFIEPGLEFILGAQGDQGVTSRMYMNCYTAVYNYCANKSRNSNVSVFSKSGKDKTTYSLTGAEIYNRLQTYLINFIQSLEKEPHESFLEFYVRKWKRFTIGAGYMNNVFDYMNRYWVQKERSDGRRDIFDVNTLALLQWKYHMFNNNADRIMNEVLDLIERQRNNEIVDTNVISVAVRSMVDLGIDTNDLKKTNMLVYTKHFEMDFMSRTAEYYRRESENFLSSHNVVDYMMKCESRLSEEISRSNNYLEERSKRHLLEVLHVVLIRDHANEMYDQFLKLLEQNEIDHISRMYKLLSKVPSTLQPLADSLESHIKVEAAKAIEELKSSTESANAQQQEEKSKKSSQGLISPKVYIHTLIQVYMKFNDVVFNAFKKDPLFIKALDSACRHFVNINVIATPTPKSASKTPELLAKYADSFLKATSKEADIANMTADNMALMLKYIDNKDVFENNYRRLLAKRLINGNTKSDELEEGMLQRLQEGNSMEFTSKISKMFQDMKSSEDLKMNIREILGDGAVVNDFTPLILAQSMWPFHHIEDYKLKVAPELQDTIRAVEEEYTSKHNGRELQWLWNHGKSEIKANLSRKGKPPFIFTVTNVQLMIILAFNKKTTYSYAELHDIVGVSKHVFDAHLTPLVKFKLLDQSPPTPSAFSSPETTFTIVNEYKSKKLKVNFVSTIKSEQKQEDEDTNKEIDESRKNYLTASIVRIMKARKTMKHNELVNEVLLQAQSRFKAKLIDLKRAIEYLLEKEYIAPHQVVRPSTGDIMTLQLENGKCKSGTLYEEAVQLLGHEGSVLTARYSPSGNHIASGGMDKDILLWNLPTDQNNEEPNYGVLQGHKGATTSLIWMSPETIFSGSSDTTVAFWDAELGTKKKAGKLHTGIVNACCAVDQFAVSVADDGCAIVWDEREKGEVLRFSTEYPLLACDASSDTIYISGIDSYVRAYDLKTKKVMWKSQPFQAPTTSLKLSHDKSMLAARSMDGDVRLLATTTILTEGVSRVGKYGYEGSVGGPQRNLITVAFSADDTLLASGSEEPLWRFGCRLSSTQKDTLDSFG</sequence>
<evidence type="ECO:0000256" key="9">
    <source>
        <dbReference type="SAM" id="Phobius"/>
    </source>
</evidence>
<feature type="transmembrane region" description="Helical" evidence="9">
    <location>
        <begin position="212"/>
        <end position="234"/>
    </location>
</feature>
<evidence type="ECO:0000256" key="7">
    <source>
        <dbReference type="PROSITE-ProRule" id="PRU00330"/>
    </source>
</evidence>
<evidence type="ECO:0000259" key="10">
    <source>
        <dbReference type="PROSITE" id="PS50069"/>
    </source>
</evidence>
<evidence type="ECO:0000256" key="8">
    <source>
        <dbReference type="RuleBase" id="RU003829"/>
    </source>
</evidence>